<keyword evidence="5" id="KW-1185">Reference proteome</keyword>
<evidence type="ECO:0000259" key="3">
    <source>
        <dbReference type="PROSITE" id="PS50240"/>
    </source>
</evidence>
<gene>
    <name evidence="4" type="ORF">ODALV1_LOCUS22627</name>
</gene>
<dbReference type="PANTHER" id="PTHR24252">
    <property type="entry name" value="ACROSIN-RELATED"/>
    <property type="match status" value="1"/>
</dbReference>
<dbReference type="Gene3D" id="2.40.10.10">
    <property type="entry name" value="Trypsin-like serine proteases"/>
    <property type="match status" value="1"/>
</dbReference>
<sequence length="264" mass="29816">MWLKLIVAILCLIATIESEPYGRTQSHWRHRWQRHPSTKLRSGVSRRTPPIIHKGPGLHNMYDPELTGRIVGGRNAAYGEVPYQLYMTTDGELNCGATLVEVLGLQAALTAAHCVWSGYPDRLSPVPTRRVRIIGGDLNLIDTTGHEQYRRPTEIIIHEGYDVENQPHNDIAIMFLDRPFTLNDYVMPADLPGALWAYPNFIQISGWGSTTKLEPTFYPDDLMIVTVPTISTVECKRYEYFGNYINWKQICVRVGGFGPCTGKA</sequence>
<dbReference type="Proteomes" id="UP001642540">
    <property type="component" value="Unassembled WGS sequence"/>
</dbReference>
<dbReference type="SUPFAM" id="SSF50494">
    <property type="entry name" value="Trypsin-like serine proteases"/>
    <property type="match status" value="1"/>
</dbReference>
<feature type="chain" id="PRO_5047515691" description="Peptidase S1 domain-containing protein" evidence="2">
    <location>
        <begin position="19"/>
        <end position="264"/>
    </location>
</feature>
<dbReference type="SMART" id="SM00020">
    <property type="entry name" value="Tryp_SPc"/>
    <property type="match status" value="1"/>
</dbReference>
<keyword evidence="2" id="KW-0732">Signal</keyword>
<feature type="domain" description="Peptidase S1" evidence="3">
    <location>
        <begin position="70"/>
        <end position="264"/>
    </location>
</feature>
<dbReference type="CDD" id="cd00190">
    <property type="entry name" value="Tryp_SPc"/>
    <property type="match status" value="1"/>
</dbReference>
<organism evidence="4 5">
    <name type="scientific">Orchesella dallaii</name>
    <dbReference type="NCBI Taxonomy" id="48710"/>
    <lineage>
        <taxon>Eukaryota</taxon>
        <taxon>Metazoa</taxon>
        <taxon>Ecdysozoa</taxon>
        <taxon>Arthropoda</taxon>
        <taxon>Hexapoda</taxon>
        <taxon>Collembola</taxon>
        <taxon>Entomobryomorpha</taxon>
        <taxon>Entomobryoidea</taxon>
        <taxon>Orchesellidae</taxon>
        <taxon>Orchesellinae</taxon>
        <taxon>Orchesella</taxon>
    </lineage>
</organism>
<dbReference type="InterPro" id="IPR018114">
    <property type="entry name" value="TRYPSIN_HIS"/>
</dbReference>
<dbReference type="PROSITE" id="PS00134">
    <property type="entry name" value="TRYPSIN_HIS"/>
    <property type="match status" value="1"/>
</dbReference>
<evidence type="ECO:0000256" key="1">
    <source>
        <dbReference type="ARBA" id="ARBA00023157"/>
    </source>
</evidence>
<evidence type="ECO:0000313" key="5">
    <source>
        <dbReference type="Proteomes" id="UP001642540"/>
    </source>
</evidence>
<dbReference type="InterPro" id="IPR043504">
    <property type="entry name" value="Peptidase_S1_PA_chymotrypsin"/>
</dbReference>
<dbReference type="InterPro" id="IPR001254">
    <property type="entry name" value="Trypsin_dom"/>
</dbReference>
<proteinExistence type="predicted"/>
<accession>A0ABP1RIM4</accession>
<dbReference type="EMBL" id="CAXLJM020000075">
    <property type="protein sequence ID" value="CAL8128865.1"/>
    <property type="molecule type" value="Genomic_DNA"/>
</dbReference>
<evidence type="ECO:0000313" key="4">
    <source>
        <dbReference type="EMBL" id="CAL8128865.1"/>
    </source>
</evidence>
<dbReference type="PANTHER" id="PTHR24252:SF7">
    <property type="entry name" value="HYALIN"/>
    <property type="match status" value="1"/>
</dbReference>
<dbReference type="PROSITE" id="PS50240">
    <property type="entry name" value="TRYPSIN_DOM"/>
    <property type="match status" value="1"/>
</dbReference>
<evidence type="ECO:0000256" key="2">
    <source>
        <dbReference type="SAM" id="SignalP"/>
    </source>
</evidence>
<name>A0ABP1RIM4_9HEXA</name>
<reference evidence="4 5" key="1">
    <citation type="submission" date="2024-08" db="EMBL/GenBank/DDBJ databases">
        <authorList>
            <person name="Cucini C."/>
            <person name="Frati F."/>
        </authorList>
    </citation>
    <scope>NUCLEOTIDE SEQUENCE [LARGE SCALE GENOMIC DNA]</scope>
</reference>
<comment type="caution">
    <text evidence="4">The sequence shown here is derived from an EMBL/GenBank/DDBJ whole genome shotgun (WGS) entry which is preliminary data.</text>
</comment>
<dbReference type="Pfam" id="PF00089">
    <property type="entry name" value="Trypsin"/>
    <property type="match status" value="1"/>
</dbReference>
<dbReference type="InterPro" id="IPR009003">
    <property type="entry name" value="Peptidase_S1_PA"/>
</dbReference>
<feature type="signal peptide" evidence="2">
    <location>
        <begin position="1"/>
        <end position="18"/>
    </location>
</feature>
<protein>
    <recommendedName>
        <fullName evidence="3">Peptidase S1 domain-containing protein</fullName>
    </recommendedName>
</protein>
<keyword evidence="1" id="KW-1015">Disulfide bond</keyword>